<keyword evidence="2" id="KW-1185">Reference proteome</keyword>
<feature type="region of interest" description="Disordered" evidence="1">
    <location>
        <begin position="1"/>
        <end position="43"/>
    </location>
</feature>
<protein>
    <submittedName>
        <fullName evidence="3">Ovule protein</fullName>
    </submittedName>
</protein>
<accession>A0A1I7X3Q0</accession>
<proteinExistence type="predicted"/>
<dbReference type="WBParaSite" id="Hba_12087">
    <property type="protein sequence ID" value="Hba_12087"/>
    <property type="gene ID" value="Hba_12087"/>
</dbReference>
<feature type="compositionally biased region" description="Basic residues" evidence="1">
    <location>
        <begin position="19"/>
        <end position="28"/>
    </location>
</feature>
<reference evidence="3" key="1">
    <citation type="submission" date="2016-11" db="UniProtKB">
        <authorList>
            <consortium name="WormBaseParasite"/>
        </authorList>
    </citation>
    <scope>IDENTIFICATION</scope>
</reference>
<name>A0A1I7X3Q0_HETBA</name>
<evidence type="ECO:0000313" key="2">
    <source>
        <dbReference type="Proteomes" id="UP000095283"/>
    </source>
</evidence>
<dbReference type="AlphaFoldDB" id="A0A1I7X3Q0"/>
<feature type="compositionally biased region" description="Basic and acidic residues" evidence="1">
    <location>
        <begin position="29"/>
        <end position="43"/>
    </location>
</feature>
<dbReference type="Proteomes" id="UP000095283">
    <property type="component" value="Unplaced"/>
</dbReference>
<evidence type="ECO:0000256" key="1">
    <source>
        <dbReference type="SAM" id="MobiDB-lite"/>
    </source>
</evidence>
<evidence type="ECO:0000313" key="3">
    <source>
        <dbReference type="WBParaSite" id="Hba_12087"/>
    </source>
</evidence>
<sequence length="116" mass="13645">MKPEASTARPKTSVWRTPKANRKSIHHAGKNEEVSDFKSRSQESQDRFCPCTHAMDSGNSFFNVYVPFQYRLHFIQVIFSVKKKFNLGSPDGSTSYWRDLRKERRFFLHETLKEEA</sequence>
<organism evidence="2 3">
    <name type="scientific">Heterorhabditis bacteriophora</name>
    <name type="common">Entomopathogenic nematode worm</name>
    <dbReference type="NCBI Taxonomy" id="37862"/>
    <lineage>
        <taxon>Eukaryota</taxon>
        <taxon>Metazoa</taxon>
        <taxon>Ecdysozoa</taxon>
        <taxon>Nematoda</taxon>
        <taxon>Chromadorea</taxon>
        <taxon>Rhabditida</taxon>
        <taxon>Rhabditina</taxon>
        <taxon>Rhabditomorpha</taxon>
        <taxon>Strongyloidea</taxon>
        <taxon>Heterorhabditidae</taxon>
        <taxon>Heterorhabditis</taxon>
    </lineage>
</organism>